<gene>
    <name evidence="1" type="ORF">CGLAU_02885</name>
</gene>
<reference evidence="1 2" key="1">
    <citation type="submission" date="2016-12" db="EMBL/GenBank/DDBJ databases">
        <authorList>
            <person name="Song W.-J."/>
            <person name="Kurnit D.M."/>
        </authorList>
    </citation>
    <scope>NUCLEOTIDE SEQUENCE [LARGE SCALE GENOMIC DNA]</scope>
    <source>
        <strain evidence="1 2">DSM 30827</strain>
    </source>
</reference>
<name>A0A1Q2HUQ4_9CORY</name>
<dbReference type="Proteomes" id="UP000217209">
    <property type="component" value="Chromosome"/>
</dbReference>
<evidence type="ECO:0000313" key="2">
    <source>
        <dbReference type="Proteomes" id="UP000217209"/>
    </source>
</evidence>
<organism evidence="1 2">
    <name type="scientific">Corynebacterium glaucum</name>
    <dbReference type="NCBI Taxonomy" id="187491"/>
    <lineage>
        <taxon>Bacteria</taxon>
        <taxon>Bacillati</taxon>
        <taxon>Actinomycetota</taxon>
        <taxon>Actinomycetes</taxon>
        <taxon>Mycobacteriales</taxon>
        <taxon>Corynebacteriaceae</taxon>
        <taxon>Corynebacterium</taxon>
    </lineage>
</organism>
<accession>A0A1Q2HUQ4</accession>
<dbReference type="OrthoDB" id="4412961at2"/>
<dbReference type="KEGG" id="cgv:CGLAU_02885"/>
<sequence>MSQYYYAPGHQYIKVVVPRPKRPGADHMPSIRAMPQKPVSPLVRDALEAAFGNRSPESLTHALFAMGVRNHIRARRRTTPERGKVQLLSCHVREGGEWFGTVAVSGKRYGWAARIEDGRLTSFKVL</sequence>
<keyword evidence="2" id="KW-1185">Reference proteome</keyword>
<proteinExistence type="predicted"/>
<dbReference type="AlphaFoldDB" id="A0A1Q2HUQ4"/>
<evidence type="ECO:0000313" key="1">
    <source>
        <dbReference type="EMBL" id="AQQ14562.1"/>
    </source>
</evidence>
<dbReference type="RefSeq" id="WP_095659393.1">
    <property type="nucleotide sequence ID" value="NZ_BAAAKB010000003.1"/>
</dbReference>
<dbReference type="EMBL" id="CP019688">
    <property type="protein sequence ID" value="AQQ14562.1"/>
    <property type="molecule type" value="Genomic_DNA"/>
</dbReference>
<protein>
    <submittedName>
        <fullName evidence="1">Uncharacterized protein</fullName>
    </submittedName>
</protein>